<gene>
    <name evidence="1" type="ORF">PHMEG_00018116</name>
</gene>
<dbReference type="AlphaFoldDB" id="A0A225VW51"/>
<evidence type="ECO:0000313" key="1">
    <source>
        <dbReference type="EMBL" id="OWZ09219.1"/>
    </source>
</evidence>
<name>A0A225VW51_9STRA</name>
<organism evidence="1 2">
    <name type="scientific">Phytophthora megakarya</name>
    <dbReference type="NCBI Taxonomy" id="4795"/>
    <lineage>
        <taxon>Eukaryota</taxon>
        <taxon>Sar</taxon>
        <taxon>Stramenopiles</taxon>
        <taxon>Oomycota</taxon>
        <taxon>Peronosporomycetes</taxon>
        <taxon>Peronosporales</taxon>
        <taxon>Peronosporaceae</taxon>
        <taxon>Phytophthora</taxon>
    </lineage>
</organism>
<evidence type="ECO:0000313" key="2">
    <source>
        <dbReference type="Proteomes" id="UP000198211"/>
    </source>
</evidence>
<dbReference type="EMBL" id="NBNE01002870">
    <property type="protein sequence ID" value="OWZ09219.1"/>
    <property type="molecule type" value="Genomic_DNA"/>
</dbReference>
<sequence length="302" mass="33869">MLFRLKDYRIQRSFRHLSSADFKGKSDDATVLRRYNIVGPSPHSHRTSKQSDLLDSKKQKTLSTLVWEHGYCLVELVELVRGQTQYDRRPKKALCPQHYGVLLKGYRHQRLLQSMADEGILPRWHSSVTHQCRPPPSHHSKNRHLAAVAVSIRKGHDAGQYLVLDEDIASLWPHVLVSPFRAVPKKDVGPSIEVRLIHDLSFPKGRSTNDASDKTSFPNAKYTAVAAVVRRIGECARRHPGVRICIAKGGVNGVFRHLMLASKTVCWMGGRLPEQHALIIDMSAPFGWSGSSPFYSAFGGAI</sequence>
<reference evidence="2" key="1">
    <citation type="submission" date="2017-03" db="EMBL/GenBank/DDBJ databases">
        <title>Phytopthora megakarya and P. palmivora, two closely related causual agents of cacao black pod achieved similar genome size and gene model numbers by different mechanisms.</title>
        <authorList>
            <person name="Ali S."/>
            <person name="Shao J."/>
            <person name="Larry D.J."/>
            <person name="Kronmiller B."/>
            <person name="Shen D."/>
            <person name="Strem M.D."/>
            <person name="Melnick R.L."/>
            <person name="Guiltinan M.J."/>
            <person name="Tyler B.M."/>
            <person name="Meinhardt L.W."/>
            <person name="Bailey B.A."/>
        </authorList>
    </citation>
    <scope>NUCLEOTIDE SEQUENCE [LARGE SCALE GENOMIC DNA]</scope>
    <source>
        <strain evidence="2">zdho120</strain>
    </source>
</reference>
<accession>A0A225VW51</accession>
<dbReference type="Proteomes" id="UP000198211">
    <property type="component" value="Unassembled WGS sequence"/>
</dbReference>
<protein>
    <submittedName>
        <fullName evidence="1">Uncharacterized protein</fullName>
    </submittedName>
</protein>
<comment type="caution">
    <text evidence="1">The sequence shown here is derived from an EMBL/GenBank/DDBJ whole genome shotgun (WGS) entry which is preliminary data.</text>
</comment>
<proteinExistence type="predicted"/>
<keyword evidence="2" id="KW-1185">Reference proteome</keyword>
<dbReference type="OrthoDB" id="125447at2759"/>